<organism evidence="1 2">
    <name type="scientific">Fusarium floridanum</name>
    <dbReference type="NCBI Taxonomy" id="1325733"/>
    <lineage>
        <taxon>Eukaryota</taxon>
        <taxon>Fungi</taxon>
        <taxon>Dikarya</taxon>
        <taxon>Ascomycota</taxon>
        <taxon>Pezizomycotina</taxon>
        <taxon>Sordariomycetes</taxon>
        <taxon>Hypocreomycetidae</taxon>
        <taxon>Hypocreales</taxon>
        <taxon>Nectriaceae</taxon>
        <taxon>Fusarium</taxon>
        <taxon>Fusarium solani species complex</taxon>
    </lineage>
</organism>
<reference evidence="1 2" key="1">
    <citation type="submission" date="2017-06" db="EMBL/GenBank/DDBJ databases">
        <title>Comparative genomic analysis of Ambrosia Fusariam Clade fungi.</title>
        <authorList>
            <person name="Stajich J.E."/>
            <person name="Carrillo J."/>
            <person name="Kijimoto T."/>
            <person name="Eskalen A."/>
            <person name="O'Donnell K."/>
            <person name="Kasson M."/>
        </authorList>
    </citation>
    <scope>NUCLEOTIDE SEQUENCE [LARGE SCALE GENOMIC DNA]</scope>
    <source>
        <strain evidence="1 2">NRRL62606</strain>
    </source>
</reference>
<keyword evidence="2" id="KW-1185">Reference proteome</keyword>
<dbReference type="PANTHER" id="PTHR37535:SF4">
    <property type="entry name" value="FLUG DOMAIN-CONTAINING PROTEIN"/>
    <property type="match status" value="1"/>
</dbReference>
<evidence type="ECO:0000313" key="1">
    <source>
        <dbReference type="EMBL" id="RSL39276.1"/>
    </source>
</evidence>
<dbReference type="EMBL" id="NKCL01001485">
    <property type="protein sequence ID" value="RSL39276.1"/>
    <property type="molecule type" value="Genomic_DNA"/>
</dbReference>
<dbReference type="AlphaFoldDB" id="A0A428NES9"/>
<evidence type="ECO:0000313" key="2">
    <source>
        <dbReference type="Proteomes" id="UP000287972"/>
    </source>
</evidence>
<comment type="caution">
    <text evidence="1">The sequence shown here is derived from an EMBL/GenBank/DDBJ whole genome shotgun (WGS) entry which is preliminary data.</text>
</comment>
<dbReference type="Pfam" id="PF11917">
    <property type="entry name" value="DUF3435"/>
    <property type="match status" value="1"/>
</dbReference>
<dbReference type="Proteomes" id="UP000287972">
    <property type="component" value="Unassembled WGS sequence"/>
</dbReference>
<accession>A0A428NES9</accession>
<proteinExistence type="predicted"/>
<name>A0A428NES9_9HYPO</name>
<protein>
    <submittedName>
        <fullName evidence="1">Uncharacterized protein</fullName>
    </submittedName>
</protein>
<feature type="non-terminal residue" evidence="1">
    <location>
        <position position="1"/>
    </location>
</feature>
<gene>
    <name evidence="1" type="ORF">CEP51_016825</name>
</gene>
<feature type="non-terminal residue" evidence="1">
    <location>
        <position position="202"/>
    </location>
</feature>
<dbReference type="InterPro" id="IPR021842">
    <property type="entry name" value="DUF3435"/>
</dbReference>
<sequence length="202" mass="23906">RKSYAIRQKYRLIRLAPKSVHLEYAQMRRDLFNAEKRFRDEMTTVYQEACRRRFHNDELERQLRGEYVEKEVEPMLIHHLPERTNLQKILCDFNTNQSVKEITERKVKAIDGMVALASRREIRGPILKNTDENLLSIPALEEKDPDPPAVEAVESIPLVLEKTQCIYCVGDEQLSHADRTRKFSRVSHMMDHVERVHLMREP</sequence>
<dbReference type="PANTHER" id="PTHR37535">
    <property type="entry name" value="FLUG DOMAIN PROTEIN"/>
    <property type="match status" value="1"/>
</dbReference>